<keyword evidence="2" id="KW-1185">Reference proteome</keyword>
<protein>
    <submittedName>
        <fullName evidence="1">Uncharacterized protein</fullName>
    </submittedName>
</protein>
<evidence type="ECO:0000313" key="1">
    <source>
        <dbReference type="EMBL" id="MCP2366256.1"/>
    </source>
</evidence>
<gene>
    <name evidence="1" type="ORF">BCL57_000398</name>
</gene>
<reference evidence="1" key="1">
    <citation type="submission" date="2022-06" db="EMBL/GenBank/DDBJ databases">
        <title>Genomic Encyclopedia of Type Strains, Phase III (KMG-III): the genomes of soil and plant-associated and newly described type strains.</title>
        <authorList>
            <person name="Whitman W."/>
        </authorList>
    </citation>
    <scope>NUCLEOTIDE SEQUENCE</scope>
    <source>
        <strain evidence="1">CPCC 202695</strain>
    </source>
</reference>
<comment type="caution">
    <text evidence="1">The sequence shown here is derived from an EMBL/GenBank/DDBJ whole genome shotgun (WGS) entry which is preliminary data.</text>
</comment>
<sequence length="87" mass="9728">MDQTTVFSSDAPPPPLHAARPIVITLIAPAASRRLVIEFARRIAPHLFRRWSFAGTSGTQYFVYRTQEGQARVQELVERVPQNAVAP</sequence>
<name>A0ABT1KH91_9MICO</name>
<dbReference type="Proteomes" id="UP000893823">
    <property type="component" value="Unassembled WGS sequence"/>
</dbReference>
<dbReference type="RefSeq" id="WP_229724350.1">
    <property type="nucleotide sequence ID" value="NZ_BMDN01000001.1"/>
</dbReference>
<evidence type="ECO:0000313" key="2">
    <source>
        <dbReference type="Proteomes" id="UP000893823"/>
    </source>
</evidence>
<dbReference type="EMBL" id="SODL02000001">
    <property type="protein sequence ID" value="MCP2366256.1"/>
    <property type="molecule type" value="Genomic_DNA"/>
</dbReference>
<organism evidence="1 2">
    <name type="scientific">Agromyces flavus</name>
    <dbReference type="NCBI Taxonomy" id="589382"/>
    <lineage>
        <taxon>Bacteria</taxon>
        <taxon>Bacillati</taxon>
        <taxon>Actinomycetota</taxon>
        <taxon>Actinomycetes</taxon>
        <taxon>Micrococcales</taxon>
        <taxon>Microbacteriaceae</taxon>
        <taxon>Agromyces</taxon>
    </lineage>
</organism>
<proteinExistence type="predicted"/>
<accession>A0ABT1KH91</accession>